<proteinExistence type="predicted"/>
<reference evidence="2" key="1">
    <citation type="submission" date="2023-04" db="EMBL/GenBank/DDBJ databases">
        <authorList>
            <person name="Vijverberg K."/>
            <person name="Xiong W."/>
            <person name="Schranz E."/>
        </authorList>
    </citation>
    <scope>NUCLEOTIDE SEQUENCE</scope>
</reference>
<dbReference type="AlphaFoldDB" id="A0AA36E6G6"/>
<evidence type="ECO:0000313" key="3">
    <source>
        <dbReference type="Proteomes" id="UP001177003"/>
    </source>
</evidence>
<dbReference type="GO" id="GO:0005768">
    <property type="term" value="C:endosome"/>
    <property type="evidence" value="ECO:0007669"/>
    <property type="project" value="TreeGrafter"/>
</dbReference>
<dbReference type="PANTHER" id="PTHR12811">
    <property type="entry name" value="VACUOLAR PROTEIN SORTING VPS16"/>
    <property type="match status" value="1"/>
</dbReference>
<dbReference type="GO" id="GO:0003779">
    <property type="term" value="F:actin binding"/>
    <property type="evidence" value="ECO:0007669"/>
    <property type="project" value="TreeGrafter"/>
</dbReference>
<sequence length="288" mass="32977">MSGNVKVLLGVGDHVLLVEKDGVQTVGDRLGTLQKMVISHNGKLMASLTHDGQLLVMPTDFSSIIFEYSCEDDMLLMVGPYRDLVRYLYDEPIILIQECDGARILSNLNMEFLQRVPAYTESIFKIGSTEPTTLLYDALDHFDRRNAKVDENLRLIKTSLPEAVEVYVDAARHEFDHFDRRNTKVGYHLLLTLTAHLQENHDLKIMQDVIVYYPSSKIDCWDMFLLLGIDPIPDWDLQFCIWDHQFGVWIADLEIGGKTSIGQKTSLDNLFDFFSEFDASNNTCNRFN</sequence>
<evidence type="ECO:0000259" key="1">
    <source>
        <dbReference type="Pfam" id="PF04841"/>
    </source>
</evidence>
<dbReference type="GO" id="GO:0005765">
    <property type="term" value="C:lysosomal membrane"/>
    <property type="evidence" value="ECO:0007669"/>
    <property type="project" value="TreeGrafter"/>
</dbReference>
<dbReference type="EMBL" id="OX465081">
    <property type="protein sequence ID" value="CAI9284846.1"/>
    <property type="molecule type" value="Genomic_DNA"/>
</dbReference>
<dbReference type="GO" id="GO:0030897">
    <property type="term" value="C:HOPS complex"/>
    <property type="evidence" value="ECO:0007669"/>
    <property type="project" value="TreeGrafter"/>
</dbReference>
<name>A0AA36E6G6_LACSI</name>
<organism evidence="2 3">
    <name type="scientific">Lactuca saligna</name>
    <name type="common">Willowleaf lettuce</name>
    <dbReference type="NCBI Taxonomy" id="75948"/>
    <lineage>
        <taxon>Eukaryota</taxon>
        <taxon>Viridiplantae</taxon>
        <taxon>Streptophyta</taxon>
        <taxon>Embryophyta</taxon>
        <taxon>Tracheophyta</taxon>
        <taxon>Spermatophyta</taxon>
        <taxon>Magnoliopsida</taxon>
        <taxon>eudicotyledons</taxon>
        <taxon>Gunneridae</taxon>
        <taxon>Pentapetalae</taxon>
        <taxon>asterids</taxon>
        <taxon>campanulids</taxon>
        <taxon>Asterales</taxon>
        <taxon>Asteraceae</taxon>
        <taxon>Cichorioideae</taxon>
        <taxon>Cichorieae</taxon>
        <taxon>Lactucinae</taxon>
        <taxon>Lactuca</taxon>
    </lineage>
</organism>
<dbReference type="Proteomes" id="UP001177003">
    <property type="component" value="Chromosome 5"/>
</dbReference>
<gene>
    <name evidence="2" type="ORF">LSALG_LOCUS24351</name>
</gene>
<keyword evidence="3" id="KW-1185">Reference proteome</keyword>
<feature type="domain" description="Vps16 N-terminal" evidence="1">
    <location>
        <begin position="5"/>
        <end position="176"/>
    </location>
</feature>
<dbReference type="GO" id="GO:0042144">
    <property type="term" value="P:vacuole fusion, non-autophagic"/>
    <property type="evidence" value="ECO:0007669"/>
    <property type="project" value="TreeGrafter"/>
</dbReference>
<dbReference type="Pfam" id="PF04841">
    <property type="entry name" value="Vps16_N"/>
    <property type="match status" value="1"/>
</dbReference>
<dbReference type="GO" id="GO:0006886">
    <property type="term" value="P:intracellular protein transport"/>
    <property type="evidence" value="ECO:0007669"/>
    <property type="project" value="InterPro"/>
</dbReference>
<dbReference type="GO" id="GO:0016197">
    <property type="term" value="P:endosomal transport"/>
    <property type="evidence" value="ECO:0007669"/>
    <property type="project" value="TreeGrafter"/>
</dbReference>
<protein>
    <recommendedName>
        <fullName evidence="1">Vps16 N-terminal domain-containing protein</fullName>
    </recommendedName>
</protein>
<evidence type="ECO:0000313" key="2">
    <source>
        <dbReference type="EMBL" id="CAI9284846.1"/>
    </source>
</evidence>
<dbReference type="InterPro" id="IPR016534">
    <property type="entry name" value="VPS16"/>
</dbReference>
<dbReference type="InterPro" id="IPR006926">
    <property type="entry name" value="Vps16_N"/>
</dbReference>
<dbReference type="PANTHER" id="PTHR12811:SF0">
    <property type="entry name" value="VACUOLAR PROTEIN SORTING-ASSOCIATED PROTEIN 16 HOMOLOG"/>
    <property type="match status" value="1"/>
</dbReference>
<accession>A0AA36E6G6</accession>